<evidence type="ECO:0000313" key="1">
    <source>
        <dbReference type="EMBL" id="KKQ16596.1"/>
    </source>
</evidence>
<name>A0A0G0IKS3_9BACT</name>
<dbReference type="PATRIC" id="fig|1619098.3.peg.271"/>
<organism evidence="1 2">
    <name type="scientific">candidate division WS6 bacterium GW2011_GWF1_36_8</name>
    <dbReference type="NCBI Taxonomy" id="1619098"/>
    <lineage>
        <taxon>Bacteria</taxon>
        <taxon>Candidatus Dojkabacteria</taxon>
    </lineage>
</organism>
<proteinExistence type="predicted"/>
<dbReference type="EMBL" id="LBSK01000021">
    <property type="protein sequence ID" value="KKQ16596.1"/>
    <property type="molecule type" value="Genomic_DNA"/>
</dbReference>
<gene>
    <name evidence="1" type="ORF">US29_C0021G0012</name>
</gene>
<accession>A0A0G0IKS3</accession>
<dbReference type="AlphaFoldDB" id="A0A0G0IKS3"/>
<evidence type="ECO:0000313" key="2">
    <source>
        <dbReference type="Proteomes" id="UP000033886"/>
    </source>
</evidence>
<dbReference type="Proteomes" id="UP000033886">
    <property type="component" value="Unassembled WGS sequence"/>
</dbReference>
<reference evidence="1 2" key="1">
    <citation type="journal article" date="2015" name="Nature">
        <title>rRNA introns, odd ribosomes, and small enigmatic genomes across a large radiation of phyla.</title>
        <authorList>
            <person name="Brown C.T."/>
            <person name="Hug L.A."/>
            <person name="Thomas B.C."/>
            <person name="Sharon I."/>
            <person name="Castelle C.J."/>
            <person name="Singh A."/>
            <person name="Wilkins M.J."/>
            <person name="Williams K.H."/>
            <person name="Banfield J.F."/>
        </authorList>
    </citation>
    <scope>NUCLEOTIDE SEQUENCE [LARGE SCALE GENOMIC DNA]</scope>
</reference>
<protein>
    <submittedName>
        <fullName evidence="1">Uncharacterized protein</fullName>
    </submittedName>
</protein>
<comment type="caution">
    <text evidence="1">The sequence shown here is derived from an EMBL/GenBank/DDBJ whole genome shotgun (WGS) entry which is preliminary data.</text>
</comment>
<sequence>MAVIAGSSNGRTIASGAVNHNLYNNSMSNIEDLNNDIEDVTHSQLDPKSPAEIILAHAELIKNNWELIPGIREEPKGPENLMIYQFHGYIYNESGEGLFPSGVDMSLWDIQEKLVLIANSGQNITMLGSIRKSGLKTDDFNFKILEGNRLAPYITISRSRSSQESLEDILYNWAKLSDPETGNIKKAEQEYLRLIRYAVDGRGQSLFIWEKRKNKALKNPLFYLTFQAMHWYLMNCYIDEPNKELIGWLDKNTAISPRVKPEE</sequence>